<evidence type="ECO:0000313" key="2">
    <source>
        <dbReference type="EMBL" id="SFI60899.1"/>
    </source>
</evidence>
<dbReference type="PROSITE" id="PS51747">
    <property type="entry name" value="CYT_DCMP_DEAMINASES_2"/>
    <property type="match status" value="1"/>
</dbReference>
<dbReference type="GO" id="GO:0002100">
    <property type="term" value="P:tRNA wobble adenosine to inosine editing"/>
    <property type="evidence" value="ECO:0007669"/>
    <property type="project" value="InterPro"/>
</dbReference>
<dbReference type="PANTHER" id="PTHR11079:SF179">
    <property type="entry name" value="TRNA(ADENINE(34)) DEAMINASE, CHLOROPLASTIC"/>
    <property type="match status" value="1"/>
</dbReference>
<protein>
    <submittedName>
        <fullName evidence="2">tRNA(Arg) A34 adenosine deaminase TadA</fullName>
    </submittedName>
</protein>
<organism evidence="2 3">
    <name type="scientific">Kaistella treverensis</name>
    <dbReference type="NCBI Taxonomy" id="631455"/>
    <lineage>
        <taxon>Bacteria</taxon>
        <taxon>Pseudomonadati</taxon>
        <taxon>Bacteroidota</taxon>
        <taxon>Flavobacteriia</taxon>
        <taxon>Flavobacteriales</taxon>
        <taxon>Weeksellaceae</taxon>
        <taxon>Chryseobacterium group</taxon>
        <taxon>Kaistella</taxon>
    </lineage>
</organism>
<dbReference type="Proteomes" id="UP000242560">
    <property type="component" value="Unassembled WGS sequence"/>
</dbReference>
<dbReference type="CDD" id="cd01285">
    <property type="entry name" value="nucleoside_deaminase"/>
    <property type="match status" value="1"/>
</dbReference>
<evidence type="ECO:0000313" key="3">
    <source>
        <dbReference type="Proteomes" id="UP000242560"/>
    </source>
</evidence>
<dbReference type="AlphaFoldDB" id="A0A1I3JKU5"/>
<name>A0A1I3JKU5_9FLAO</name>
<feature type="domain" description="CMP/dCMP-type deaminase" evidence="1">
    <location>
        <begin position="7"/>
        <end position="123"/>
    </location>
</feature>
<dbReference type="GO" id="GO:0046872">
    <property type="term" value="F:metal ion binding"/>
    <property type="evidence" value="ECO:0007669"/>
    <property type="project" value="UniProtKB-KW"/>
</dbReference>
<evidence type="ECO:0000259" key="1">
    <source>
        <dbReference type="PROSITE" id="PS51747"/>
    </source>
</evidence>
<sequence>MKKNITKADKKYLKRCVELAALAVDAGDEAFGSILVDKEGKIIAEDHNRVNEKNVLAHPEIELARWAVENLSEEERAAITMYTSGEHCPMCSAAHGLVGLGALVYLSSAKQLGEWKSEYNQPEAKINFLPVEEIIKNIEVRGPGEGELLEEIKALHLQSWKVK</sequence>
<dbReference type="Pfam" id="PF00383">
    <property type="entry name" value="dCMP_cyt_deam_1"/>
    <property type="match status" value="1"/>
</dbReference>
<dbReference type="EMBL" id="FORQ01000001">
    <property type="protein sequence ID" value="SFI60899.1"/>
    <property type="molecule type" value="Genomic_DNA"/>
</dbReference>
<dbReference type="Gene3D" id="3.40.140.10">
    <property type="entry name" value="Cytidine Deaminase, domain 2"/>
    <property type="match status" value="1"/>
</dbReference>
<dbReference type="PANTHER" id="PTHR11079">
    <property type="entry name" value="CYTOSINE DEAMINASE FAMILY MEMBER"/>
    <property type="match status" value="1"/>
</dbReference>
<accession>A0A1I3JKU5</accession>
<dbReference type="InterPro" id="IPR016193">
    <property type="entry name" value="Cytidine_deaminase-like"/>
</dbReference>
<gene>
    <name evidence="2" type="ORF">SAMN05421638_0242</name>
</gene>
<dbReference type="SUPFAM" id="SSF53927">
    <property type="entry name" value="Cytidine deaminase-like"/>
    <property type="match status" value="1"/>
</dbReference>
<dbReference type="GO" id="GO:0052717">
    <property type="term" value="F:tRNA-specific adenosine-34 deaminase activity"/>
    <property type="evidence" value="ECO:0007669"/>
    <property type="project" value="UniProtKB-EC"/>
</dbReference>
<reference evidence="3" key="1">
    <citation type="submission" date="2016-10" db="EMBL/GenBank/DDBJ databases">
        <authorList>
            <person name="Varghese N."/>
            <person name="Submissions S."/>
        </authorList>
    </citation>
    <scope>NUCLEOTIDE SEQUENCE [LARGE SCALE GENOMIC DNA]</scope>
    <source>
        <strain evidence="3">DSM 22251</strain>
    </source>
</reference>
<dbReference type="RefSeq" id="WP_089819341.1">
    <property type="nucleotide sequence ID" value="NZ_FORQ01000001.1"/>
</dbReference>
<dbReference type="InterPro" id="IPR002125">
    <property type="entry name" value="CMP_dCMP_dom"/>
</dbReference>
<proteinExistence type="predicted"/>
<keyword evidence="3" id="KW-1185">Reference proteome</keyword>